<dbReference type="SUPFAM" id="SSF51283">
    <property type="entry name" value="dUTPase-like"/>
    <property type="match status" value="1"/>
</dbReference>
<comment type="catalytic activity">
    <reaction evidence="4 5">
        <text>dUTP + H2O = dUMP + diphosphate + H(+)</text>
        <dbReference type="Rhea" id="RHEA:10248"/>
        <dbReference type="ChEBI" id="CHEBI:15377"/>
        <dbReference type="ChEBI" id="CHEBI:15378"/>
        <dbReference type="ChEBI" id="CHEBI:33019"/>
        <dbReference type="ChEBI" id="CHEBI:61555"/>
        <dbReference type="ChEBI" id="CHEBI:246422"/>
        <dbReference type="EC" id="3.6.1.23"/>
    </reaction>
</comment>
<keyword evidence="3 5" id="KW-0546">Nucleotide metabolism</keyword>
<name>G0EPZ5_BRAIP</name>
<dbReference type="Proteomes" id="UP000008522">
    <property type="component" value="Chromosome"/>
</dbReference>
<evidence type="ECO:0000256" key="2">
    <source>
        <dbReference type="ARBA" id="ARBA00022801"/>
    </source>
</evidence>
<dbReference type="InterPro" id="IPR036157">
    <property type="entry name" value="dUTPase-like_sf"/>
</dbReference>
<keyword evidence="2 5" id="KW-0378">Hydrolase</keyword>
<dbReference type="InterPro" id="IPR033704">
    <property type="entry name" value="dUTPase_trimeric"/>
</dbReference>
<keyword evidence="8" id="KW-1185">Reference proteome</keyword>
<feature type="domain" description="dUTPase-like" evidence="6">
    <location>
        <begin position="28"/>
        <end position="157"/>
    </location>
</feature>
<comment type="pathway">
    <text evidence="5">Pyrimidine metabolism; dUMP biosynthesis; dUMP from dCTP (dUTP route): step 2/2.</text>
</comment>
<evidence type="ECO:0000256" key="3">
    <source>
        <dbReference type="ARBA" id="ARBA00023080"/>
    </source>
</evidence>
<evidence type="ECO:0000256" key="4">
    <source>
        <dbReference type="ARBA" id="ARBA00047686"/>
    </source>
</evidence>
<feature type="binding site" evidence="5">
    <location>
        <begin position="96"/>
        <end position="98"/>
    </location>
    <ligand>
        <name>substrate</name>
    </ligand>
</feature>
<dbReference type="InterPro" id="IPR029054">
    <property type="entry name" value="dUTPase-like"/>
</dbReference>
<dbReference type="HOGENOM" id="CLU_068508_1_2_12"/>
<dbReference type="EC" id="3.6.1.23" evidence="5"/>
<dbReference type="eggNOG" id="COG0756">
    <property type="taxonomic scope" value="Bacteria"/>
</dbReference>
<proteinExistence type="inferred from homology"/>
<dbReference type="UniPathway" id="UPA00610">
    <property type="reaction ID" value="UER00666"/>
</dbReference>
<dbReference type="EMBL" id="CP002874">
    <property type="protein sequence ID" value="AEM22055.1"/>
    <property type="molecule type" value="Genomic_DNA"/>
</dbReference>
<dbReference type="GO" id="GO:0000287">
    <property type="term" value="F:magnesium ion binding"/>
    <property type="evidence" value="ECO:0007669"/>
    <property type="project" value="UniProtKB-UniRule"/>
</dbReference>
<gene>
    <name evidence="5 7" type="primary">dut</name>
    <name evidence="7" type="ordered locus">Bint_1436</name>
</gene>
<keyword evidence="5" id="KW-0460">Magnesium</keyword>
<feature type="binding site" evidence="5">
    <location>
        <begin position="79"/>
        <end position="81"/>
    </location>
    <ligand>
        <name>substrate</name>
    </ligand>
</feature>
<dbReference type="Gene3D" id="2.70.40.10">
    <property type="match status" value="1"/>
</dbReference>
<dbReference type="GO" id="GO:0046081">
    <property type="term" value="P:dUTP catabolic process"/>
    <property type="evidence" value="ECO:0007669"/>
    <property type="project" value="InterPro"/>
</dbReference>
<dbReference type="PATRIC" id="fig|1045858.4.peg.1435"/>
<comment type="function">
    <text evidence="5">This enzyme is involved in nucleotide metabolism: it produces dUMP, the immediate precursor of thymidine nucleotides and it decreases the intracellular concentration of dUTP so that uracil cannot be incorporated into DNA.</text>
</comment>
<evidence type="ECO:0000313" key="7">
    <source>
        <dbReference type="EMBL" id="AEM22055.1"/>
    </source>
</evidence>
<dbReference type="NCBIfam" id="NF001862">
    <property type="entry name" value="PRK00601.1"/>
    <property type="match status" value="1"/>
</dbReference>
<comment type="caution">
    <text evidence="5">Lacks conserved residue(s) required for the propagation of feature annotation.</text>
</comment>
<evidence type="ECO:0000313" key="8">
    <source>
        <dbReference type="Proteomes" id="UP000008522"/>
    </source>
</evidence>
<dbReference type="GO" id="GO:0004170">
    <property type="term" value="F:dUTP diphosphatase activity"/>
    <property type="evidence" value="ECO:0007669"/>
    <property type="project" value="UniProtKB-UniRule"/>
</dbReference>
<feature type="binding site" evidence="5">
    <location>
        <position position="92"/>
    </location>
    <ligand>
        <name>substrate</name>
    </ligand>
</feature>
<reference evidence="7 8" key="1">
    <citation type="journal article" date="2011" name="BMC Genomics">
        <title>Complete genome sequence of Brachyspira intermedia reveals unique genomic features in Brachyspira species and phage-mediated horizontal gene transfer.</title>
        <authorList>
            <person name="Hafstrom T."/>
            <person name="Jansson D.S."/>
            <person name="Segerman B."/>
        </authorList>
    </citation>
    <scope>NUCLEOTIDE SEQUENCE [LARGE SCALE GENOMIC DNA]</scope>
    <source>
        <strain evidence="8">ATCC 51140 / PWS/A</strain>
    </source>
</reference>
<dbReference type="PANTHER" id="PTHR11241">
    <property type="entry name" value="DEOXYURIDINE 5'-TRIPHOSPHATE NUCLEOTIDOHYDROLASE"/>
    <property type="match status" value="1"/>
</dbReference>
<keyword evidence="5" id="KW-0479">Metal-binding</keyword>
<comment type="cofactor">
    <cofactor evidence="5">
        <name>Mg(2+)</name>
        <dbReference type="ChEBI" id="CHEBI:18420"/>
    </cofactor>
</comment>
<organism evidence="7 8">
    <name type="scientific">Brachyspira intermedia (strain ATCC 51140 / PWS/A)</name>
    <name type="common">Serpulina intermedia</name>
    <dbReference type="NCBI Taxonomy" id="1045858"/>
    <lineage>
        <taxon>Bacteria</taxon>
        <taxon>Pseudomonadati</taxon>
        <taxon>Spirochaetota</taxon>
        <taxon>Spirochaetia</taxon>
        <taxon>Brachyspirales</taxon>
        <taxon>Brachyspiraceae</taxon>
        <taxon>Brachyspira</taxon>
    </lineage>
</organism>
<protein>
    <recommendedName>
        <fullName evidence="5">Deoxyuridine 5'-triphosphate nucleotidohydrolase</fullName>
        <shortName evidence="5">dUTPase</shortName>
        <ecNumber evidence="5">3.6.1.23</ecNumber>
    </recommendedName>
    <alternativeName>
        <fullName evidence="5">dUTP pyrophosphatase</fullName>
    </alternativeName>
</protein>
<evidence type="ECO:0000259" key="6">
    <source>
        <dbReference type="Pfam" id="PF00692"/>
    </source>
</evidence>
<dbReference type="GO" id="GO:0006226">
    <property type="term" value="P:dUMP biosynthetic process"/>
    <property type="evidence" value="ECO:0007669"/>
    <property type="project" value="UniProtKB-UniRule"/>
</dbReference>
<dbReference type="HAMAP" id="MF_00116">
    <property type="entry name" value="dUTPase_bact"/>
    <property type="match status" value="1"/>
</dbReference>
<dbReference type="InterPro" id="IPR008181">
    <property type="entry name" value="dUTPase"/>
</dbReference>
<dbReference type="KEGG" id="bip:Bint_1436"/>
<dbReference type="PANTHER" id="PTHR11241:SF0">
    <property type="entry name" value="DEOXYURIDINE 5'-TRIPHOSPHATE NUCLEOTIDOHYDROLASE"/>
    <property type="match status" value="1"/>
</dbReference>
<accession>G0EPZ5</accession>
<dbReference type="NCBIfam" id="TIGR00576">
    <property type="entry name" value="dut"/>
    <property type="match status" value="1"/>
</dbReference>
<sequence>MLSFLDNIIKYLEKIMLKIKIINKSDNPLPKYQTPGSSGLDLHANIDKPITLNKNDIVLIPTGLFIEIPEGYEAQIRSRSSLALKNGIFCLNSPATIDSDYRGELKIILASLTDVPFTINKGDRIAQMVFAKVEKASFEEVDTLSDTQRGEGGFGSTNK</sequence>
<evidence type="ECO:0000256" key="5">
    <source>
        <dbReference type="HAMAP-Rule" id="MF_00116"/>
    </source>
</evidence>
<comment type="similarity">
    <text evidence="1 5">Belongs to the dUTPase family.</text>
</comment>
<evidence type="ECO:0000256" key="1">
    <source>
        <dbReference type="ARBA" id="ARBA00006581"/>
    </source>
</evidence>
<dbReference type="Pfam" id="PF00692">
    <property type="entry name" value="dUTPase"/>
    <property type="match status" value="1"/>
</dbReference>
<dbReference type="CDD" id="cd07557">
    <property type="entry name" value="trimeric_dUTPase"/>
    <property type="match status" value="1"/>
</dbReference>
<dbReference type="AlphaFoldDB" id="G0EPZ5"/>